<name>A0A4R6QQT9_9BURK</name>
<proteinExistence type="predicted"/>
<evidence type="ECO:0000313" key="3">
    <source>
        <dbReference type="Proteomes" id="UP000295361"/>
    </source>
</evidence>
<keyword evidence="3" id="KW-1185">Reference proteome</keyword>
<accession>A0A4R6QQT9</accession>
<feature type="compositionally biased region" description="Polar residues" evidence="1">
    <location>
        <begin position="100"/>
        <end position="109"/>
    </location>
</feature>
<dbReference type="OrthoDB" id="9757976at2"/>
<evidence type="ECO:0000256" key="1">
    <source>
        <dbReference type="SAM" id="MobiDB-lite"/>
    </source>
</evidence>
<gene>
    <name evidence="2" type="ORF">DES47_102859</name>
</gene>
<sequence>MRDPGKLFVDDRLTGICVYCGTRPDTRDHSPSKVLLDEPYLPGRWRVITRGTSGSTDATSMGCAASSKRSGIGSDSTHWRSGTGPEGSCDTRVSRRDARSTATEQQQRPLVSFSIRPM</sequence>
<dbReference type="InParanoid" id="A0A4R6QQT9"/>
<reference evidence="2 3" key="1">
    <citation type="submission" date="2019-03" db="EMBL/GenBank/DDBJ databases">
        <title>Genomic Encyclopedia of Type Strains, Phase IV (KMG-IV): sequencing the most valuable type-strain genomes for metagenomic binning, comparative biology and taxonomic classification.</title>
        <authorList>
            <person name="Goeker M."/>
        </authorList>
    </citation>
    <scope>NUCLEOTIDE SEQUENCE [LARGE SCALE GENOMIC DNA]</scope>
    <source>
        <strain evidence="2 3">DSM 16998</strain>
    </source>
</reference>
<feature type="compositionally biased region" description="Polar residues" evidence="1">
    <location>
        <begin position="67"/>
        <end position="80"/>
    </location>
</feature>
<comment type="caution">
    <text evidence="2">The sequence shown here is derived from an EMBL/GenBank/DDBJ whole genome shotgun (WGS) entry which is preliminary data.</text>
</comment>
<dbReference type="EMBL" id="SNXS01000002">
    <property type="protein sequence ID" value="TDP73113.1"/>
    <property type="molecule type" value="Genomic_DNA"/>
</dbReference>
<feature type="region of interest" description="Disordered" evidence="1">
    <location>
        <begin position="51"/>
        <end position="118"/>
    </location>
</feature>
<dbReference type="Proteomes" id="UP000295361">
    <property type="component" value="Unassembled WGS sequence"/>
</dbReference>
<dbReference type="AlphaFoldDB" id="A0A4R6QQT9"/>
<protein>
    <submittedName>
        <fullName evidence="2">Uncharacterized protein</fullName>
    </submittedName>
</protein>
<evidence type="ECO:0000313" key="2">
    <source>
        <dbReference type="EMBL" id="TDP73113.1"/>
    </source>
</evidence>
<organism evidence="2 3">
    <name type="scientific">Roseateles toxinivorans</name>
    <dbReference type="NCBI Taxonomy" id="270368"/>
    <lineage>
        <taxon>Bacteria</taxon>
        <taxon>Pseudomonadati</taxon>
        <taxon>Pseudomonadota</taxon>
        <taxon>Betaproteobacteria</taxon>
        <taxon>Burkholderiales</taxon>
        <taxon>Sphaerotilaceae</taxon>
        <taxon>Roseateles</taxon>
    </lineage>
</organism>